<dbReference type="GeneTree" id="ENSGT00940000158441"/>
<dbReference type="InterPro" id="IPR036116">
    <property type="entry name" value="FN3_sf"/>
</dbReference>
<dbReference type="SUPFAM" id="SSF57845">
    <property type="entry name" value="B-box zinc-binding domain"/>
    <property type="match status" value="1"/>
</dbReference>
<dbReference type="InterPro" id="IPR013320">
    <property type="entry name" value="ConA-like_dom_sf"/>
</dbReference>
<dbReference type="InParanoid" id="H3BEW9"/>
<dbReference type="KEGG" id="lcm:102351200"/>
<dbReference type="Bgee" id="ENSLACG00000017964">
    <property type="expression patterns" value="Expressed in muscle tissue and 4 other cell types or tissues"/>
</dbReference>
<dbReference type="SUPFAM" id="SSF49899">
    <property type="entry name" value="Concanavalin A-like lectins/glucanases"/>
    <property type="match status" value="1"/>
</dbReference>
<reference evidence="5" key="2">
    <citation type="submission" date="2025-08" db="UniProtKB">
        <authorList>
            <consortium name="Ensembl"/>
        </authorList>
    </citation>
    <scope>IDENTIFICATION</scope>
</reference>
<dbReference type="STRING" id="7897.ENSLACP00000020440"/>
<dbReference type="Ensembl" id="ENSLACT00000020580.1">
    <property type="protein sequence ID" value="ENSLACP00000020440.1"/>
    <property type="gene ID" value="ENSLACG00000017964.1"/>
</dbReference>
<dbReference type="InterPro" id="IPR003877">
    <property type="entry name" value="SPRY_dom"/>
</dbReference>
<dbReference type="CDD" id="cd12899">
    <property type="entry name" value="SPRY_PRY_TRIM76_like"/>
    <property type="match status" value="1"/>
</dbReference>
<dbReference type="InterPro" id="IPR043136">
    <property type="entry name" value="B30.2/SPRY_sf"/>
</dbReference>
<keyword evidence="6" id="KW-1185">Reference proteome</keyword>
<dbReference type="SUPFAM" id="SSF49265">
    <property type="entry name" value="Fibronectin type III"/>
    <property type="match status" value="1"/>
</dbReference>
<proteinExistence type="predicted"/>
<keyword evidence="1 2" id="KW-0175">Coiled coil</keyword>
<dbReference type="Pfam" id="PF00041">
    <property type="entry name" value="fn3"/>
    <property type="match status" value="1"/>
</dbReference>
<organism evidence="5 6">
    <name type="scientific">Latimeria chalumnae</name>
    <name type="common">Coelacanth</name>
    <dbReference type="NCBI Taxonomy" id="7897"/>
    <lineage>
        <taxon>Eukaryota</taxon>
        <taxon>Metazoa</taxon>
        <taxon>Chordata</taxon>
        <taxon>Craniata</taxon>
        <taxon>Vertebrata</taxon>
        <taxon>Euteleostomi</taxon>
        <taxon>Coelacanthiformes</taxon>
        <taxon>Coelacanthidae</taxon>
        <taxon>Latimeria</taxon>
    </lineage>
</organism>
<dbReference type="Proteomes" id="UP000008672">
    <property type="component" value="Unassembled WGS sequence"/>
</dbReference>
<dbReference type="OrthoDB" id="6232067at2759"/>
<dbReference type="eggNOG" id="KOG2177">
    <property type="taxonomic scope" value="Eukaryota"/>
</dbReference>
<dbReference type="PANTHER" id="PTHR24099">
    <property type="entry name" value="E3 UBIQUITIN-PROTEIN LIGASE TRIM36-RELATED"/>
    <property type="match status" value="1"/>
</dbReference>
<dbReference type="Pfam" id="PF00622">
    <property type="entry name" value="SPRY"/>
    <property type="match status" value="1"/>
</dbReference>
<dbReference type="InterPro" id="IPR013783">
    <property type="entry name" value="Ig-like_fold"/>
</dbReference>
<dbReference type="Gene3D" id="3.30.160.60">
    <property type="entry name" value="Classic Zinc Finger"/>
    <property type="match status" value="1"/>
</dbReference>
<feature type="domain" description="Fibronectin type-III" evidence="4">
    <location>
        <begin position="580"/>
        <end position="674"/>
    </location>
</feature>
<evidence type="ECO:0000256" key="1">
    <source>
        <dbReference type="ARBA" id="ARBA00023054"/>
    </source>
</evidence>
<dbReference type="PANTHER" id="PTHR24099:SF6">
    <property type="entry name" value="FIBRONECTIN TYPE III AND SPRY DOMAIN-CONTAINING PROTEIN 2"/>
    <property type="match status" value="1"/>
</dbReference>
<reference evidence="6" key="1">
    <citation type="submission" date="2011-08" db="EMBL/GenBank/DDBJ databases">
        <title>The draft genome of Latimeria chalumnae.</title>
        <authorList>
            <person name="Di Palma F."/>
            <person name="Alfoldi J."/>
            <person name="Johnson J."/>
            <person name="Berlin A."/>
            <person name="Gnerre S."/>
            <person name="Jaffe D."/>
            <person name="MacCallum I."/>
            <person name="Young S."/>
            <person name="Walker B.J."/>
            <person name="Lander E."/>
            <person name="Lindblad-Toh K."/>
        </authorList>
    </citation>
    <scope>NUCLEOTIDE SEQUENCE [LARGE SCALE GENOMIC DNA]</scope>
    <source>
        <strain evidence="6">Wild caught</strain>
    </source>
</reference>
<dbReference type="SMART" id="SM00060">
    <property type="entry name" value="FN3"/>
    <property type="match status" value="2"/>
</dbReference>
<sequence>MANIEETPFPLIPPLMEMEAPKEYLFGNEGGFLNEASATSEKVTQEDAGEKEPEGLTFYHMDLYESQERLDIFAEEQAAASGRTDQFDITEYGEFKRGEQDLGFSQTVGDIYAEDVEELARQYGLTDDKEIEMELPTESPLVKQAEPSAQKTSLGQRIIHCVPQVKEAEADKKSAICDTIQESHNYPNNVSRSTSSKQDVFKRRHEQYNEQYQIPEQDYIEQDIELNSFKTTDKIPEYISSGEDFLTSREMEQYQHIYTDVDTREMTHLKQEIEIQATTENEIPDVFCVVCKVPIRAFDKLFGPHKDHEVAQLDKAVEDEKVELHTNMCKLEEQIAQMENFASHLEEIFITVEENFGRQEQNLEQHYNEVMQILAQRYEEKIQGLGEEKKQKLETLYGHLVNCGKALDTSKELTETTQELCKEEDKVTFLKNAVATMDRLEEFFKTDDNMGDSTIAEFQNCTIDFSDVKQLMDSINTVPAPSAPVINPQNPNSATSTSVRVCWSLFSDDTVECYQLYYKQVIEDTTGEEQNERMVKVKETYCTVNDLVPNTQYEFWVTALNTTGISPASERAVYMTVPSPPIVKCKECRSCQQAALICWESGNTNPVDSYTVELCKLTNEENESVVTESIVGVPTCESLIQLQSGQSYIIYVRAVNVGGPSERSQPVTIHTTGTFFHLNEDTAHPLLVILEDGFTIAYNEEESISCDLSFNDNSFTKCIAIMGSLIPVRGKHYWEIEVDETTEYRVGVAFEDTQKNGYLGGNNTSWCMRHIITPSRHKYEFLHNGSTPDVRITDPPKRVGILLDYDTGRLSFFNSYLCQHLFTFKCQFQHFVHPCFALEKSGVLQIRNGIAAPEYVKFT</sequence>
<dbReference type="FunCoup" id="H3BEW9">
    <property type="interactions" value="279"/>
</dbReference>
<dbReference type="AlphaFoldDB" id="H3BEW9"/>
<gene>
    <name evidence="5" type="primary">FSD2</name>
</gene>
<dbReference type="Gene3D" id="2.60.40.10">
    <property type="entry name" value="Immunoglobulins"/>
    <property type="match status" value="2"/>
</dbReference>
<dbReference type="PROSITE" id="PS50188">
    <property type="entry name" value="B302_SPRY"/>
    <property type="match status" value="1"/>
</dbReference>
<dbReference type="SMART" id="SM00449">
    <property type="entry name" value="SPRY"/>
    <property type="match status" value="1"/>
</dbReference>
<dbReference type="InterPro" id="IPR001870">
    <property type="entry name" value="B30.2/SPRY"/>
</dbReference>
<dbReference type="InterPro" id="IPR050617">
    <property type="entry name" value="E3_ligase_FN3/SPRY"/>
</dbReference>
<dbReference type="GeneID" id="102351200"/>
<dbReference type="EMBL" id="AFYH01020552">
    <property type="status" value="NOT_ANNOTATED_CDS"/>
    <property type="molecule type" value="Genomic_DNA"/>
</dbReference>
<accession>H3BEW9</accession>
<dbReference type="PROSITE" id="PS50853">
    <property type="entry name" value="FN3"/>
    <property type="match status" value="2"/>
</dbReference>
<reference evidence="5" key="3">
    <citation type="submission" date="2025-09" db="UniProtKB">
        <authorList>
            <consortium name="Ensembl"/>
        </authorList>
    </citation>
    <scope>IDENTIFICATION</scope>
</reference>
<dbReference type="Gene3D" id="2.60.120.920">
    <property type="match status" value="1"/>
</dbReference>
<dbReference type="CDD" id="cd00063">
    <property type="entry name" value="FN3"/>
    <property type="match status" value="2"/>
</dbReference>
<dbReference type="PRINTS" id="PR01407">
    <property type="entry name" value="BUTYPHLNCDUF"/>
</dbReference>
<protein>
    <submittedName>
        <fullName evidence="5">Fibronectin type III and SPRY domain containing 2</fullName>
    </submittedName>
</protein>
<evidence type="ECO:0000256" key="2">
    <source>
        <dbReference type="SAM" id="Coils"/>
    </source>
</evidence>
<dbReference type="InterPro" id="IPR003961">
    <property type="entry name" value="FN3_dom"/>
</dbReference>
<feature type="domain" description="B30.2/SPRY" evidence="3">
    <location>
        <begin position="656"/>
        <end position="855"/>
    </location>
</feature>
<evidence type="ECO:0000313" key="5">
    <source>
        <dbReference type="Ensembl" id="ENSLACP00000020440.1"/>
    </source>
</evidence>
<name>H3BEW9_LATCH</name>
<evidence type="ECO:0000313" key="6">
    <source>
        <dbReference type="Proteomes" id="UP000008672"/>
    </source>
</evidence>
<dbReference type="OMA" id="DTREMTH"/>
<evidence type="ECO:0000259" key="3">
    <source>
        <dbReference type="PROSITE" id="PS50188"/>
    </source>
</evidence>
<feature type="domain" description="Fibronectin type-III" evidence="4">
    <location>
        <begin position="484"/>
        <end position="579"/>
    </location>
</feature>
<dbReference type="InterPro" id="IPR003879">
    <property type="entry name" value="Butyrophylin_SPRY"/>
</dbReference>
<feature type="coiled-coil region" evidence="2">
    <location>
        <begin position="368"/>
        <end position="395"/>
    </location>
</feature>
<evidence type="ECO:0000259" key="4">
    <source>
        <dbReference type="PROSITE" id="PS50853"/>
    </source>
</evidence>